<evidence type="ECO:0000256" key="2">
    <source>
        <dbReference type="ARBA" id="ARBA00022741"/>
    </source>
</evidence>
<dbReference type="InterPro" id="IPR027417">
    <property type="entry name" value="P-loop_NTPase"/>
</dbReference>
<dbReference type="SMART" id="SM00382">
    <property type="entry name" value="AAA"/>
    <property type="match status" value="1"/>
</dbReference>
<reference evidence="5 6" key="1">
    <citation type="journal article" date="2014" name="BMC Genomics">
        <title>Comparison of environmental and isolate Sulfobacillus genomes reveals diverse carbon, sulfur, nitrogen, and hydrogen metabolisms.</title>
        <authorList>
            <person name="Justice N.B."/>
            <person name="Norman A."/>
            <person name="Brown C.T."/>
            <person name="Singh A."/>
            <person name="Thomas B.C."/>
            <person name="Banfield J.F."/>
        </authorList>
    </citation>
    <scope>NUCLEOTIDE SEQUENCE [LARGE SCALE GENOMIC DNA]</scope>
    <source>
        <strain evidence="5">AMDSBA1</strain>
    </source>
</reference>
<evidence type="ECO:0000259" key="4">
    <source>
        <dbReference type="PROSITE" id="PS50893"/>
    </source>
</evidence>
<keyword evidence="3" id="KW-0067">ATP-binding</keyword>
<dbReference type="GO" id="GO:0016887">
    <property type="term" value="F:ATP hydrolysis activity"/>
    <property type="evidence" value="ECO:0007669"/>
    <property type="project" value="InterPro"/>
</dbReference>
<dbReference type="AlphaFoldDB" id="A0A2T2X4F0"/>
<feature type="domain" description="ABC transporter" evidence="4">
    <location>
        <begin position="7"/>
        <end position="234"/>
    </location>
</feature>
<dbReference type="InterPro" id="IPR051782">
    <property type="entry name" value="ABC_Transporter_VariousFunc"/>
</dbReference>
<keyword evidence="1" id="KW-0813">Transport</keyword>
<sequence length="251" mass="28442">MLSIFRIEVNDLSVKFGSYLALQHISLHIPSGEYWILVGENGAGKSTLLQCLALWTRPTSGTVLIDGYETVRHERLLRSRIKFVPDTPAFYSELTAWEHAQLVATLHHLPHWEPLAQELFHAFSLDQSMKAYPASYSRGMQYKLALLLCLLTQPSILLLDEPFGPLDPVSQNHLTARLSQLCHQGTTLLVTTHLLPETATPDHLVFLNQGRVTVDWNWQQVTDHFPGSIATLPYRIGMAQYQENTSTEENR</sequence>
<organism evidence="5 6">
    <name type="scientific">Sulfobacillus benefaciens</name>
    <dbReference type="NCBI Taxonomy" id="453960"/>
    <lineage>
        <taxon>Bacteria</taxon>
        <taxon>Bacillati</taxon>
        <taxon>Bacillota</taxon>
        <taxon>Clostridia</taxon>
        <taxon>Eubacteriales</taxon>
        <taxon>Clostridiales Family XVII. Incertae Sedis</taxon>
        <taxon>Sulfobacillus</taxon>
    </lineage>
</organism>
<protein>
    <recommendedName>
        <fullName evidence="4">ABC transporter domain-containing protein</fullName>
    </recommendedName>
</protein>
<dbReference type="EMBL" id="PXYT01000016">
    <property type="protein sequence ID" value="PSR29359.1"/>
    <property type="molecule type" value="Genomic_DNA"/>
</dbReference>
<dbReference type="Proteomes" id="UP000242699">
    <property type="component" value="Unassembled WGS sequence"/>
</dbReference>
<dbReference type="PANTHER" id="PTHR42939">
    <property type="entry name" value="ABC TRANSPORTER ATP-BINDING PROTEIN ALBC-RELATED"/>
    <property type="match status" value="1"/>
</dbReference>
<name>A0A2T2X4F0_9FIRM</name>
<evidence type="ECO:0000313" key="6">
    <source>
        <dbReference type="Proteomes" id="UP000242699"/>
    </source>
</evidence>
<dbReference type="Gene3D" id="3.40.50.300">
    <property type="entry name" value="P-loop containing nucleotide triphosphate hydrolases"/>
    <property type="match status" value="1"/>
</dbReference>
<dbReference type="Pfam" id="PF00005">
    <property type="entry name" value="ABC_tran"/>
    <property type="match status" value="1"/>
</dbReference>
<accession>A0A2T2X4F0</accession>
<gene>
    <name evidence="5" type="ORF">C7B43_08425</name>
</gene>
<comment type="caution">
    <text evidence="5">The sequence shown here is derived from an EMBL/GenBank/DDBJ whole genome shotgun (WGS) entry which is preliminary data.</text>
</comment>
<evidence type="ECO:0000313" key="5">
    <source>
        <dbReference type="EMBL" id="PSR29359.1"/>
    </source>
</evidence>
<dbReference type="PROSITE" id="PS50893">
    <property type="entry name" value="ABC_TRANSPORTER_2"/>
    <property type="match status" value="1"/>
</dbReference>
<dbReference type="PANTHER" id="PTHR42939:SF1">
    <property type="entry name" value="ABC TRANSPORTER ATP-BINDING PROTEIN ALBC-RELATED"/>
    <property type="match status" value="1"/>
</dbReference>
<dbReference type="GO" id="GO:0005524">
    <property type="term" value="F:ATP binding"/>
    <property type="evidence" value="ECO:0007669"/>
    <property type="project" value="UniProtKB-KW"/>
</dbReference>
<evidence type="ECO:0000256" key="3">
    <source>
        <dbReference type="ARBA" id="ARBA00022840"/>
    </source>
</evidence>
<dbReference type="InterPro" id="IPR003593">
    <property type="entry name" value="AAA+_ATPase"/>
</dbReference>
<keyword evidence="2" id="KW-0547">Nucleotide-binding</keyword>
<evidence type="ECO:0000256" key="1">
    <source>
        <dbReference type="ARBA" id="ARBA00022448"/>
    </source>
</evidence>
<dbReference type="SUPFAM" id="SSF52540">
    <property type="entry name" value="P-loop containing nucleoside triphosphate hydrolases"/>
    <property type="match status" value="1"/>
</dbReference>
<dbReference type="InterPro" id="IPR003439">
    <property type="entry name" value="ABC_transporter-like_ATP-bd"/>
</dbReference>
<proteinExistence type="predicted"/>